<accession>A0ABQ8T8C5</accession>
<reference evidence="2 3" key="1">
    <citation type="journal article" date="2022" name="Allergy">
        <title>Genome assembly and annotation of Periplaneta americana reveal a comprehensive cockroach allergen profile.</title>
        <authorList>
            <person name="Wang L."/>
            <person name="Xiong Q."/>
            <person name="Saelim N."/>
            <person name="Wang L."/>
            <person name="Nong W."/>
            <person name="Wan A.T."/>
            <person name="Shi M."/>
            <person name="Liu X."/>
            <person name="Cao Q."/>
            <person name="Hui J.H.L."/>
            <person name="Sookrung N."/>
            <person name="Leung T.F."/>
            <person name="Tungtrongchitr A."/>
            <person name="Tsui S.K.W."/>
        </authorList>
    </citation>
    <scope>NUCLEOTIDE SEQUENCE [LARGE SCALE GENOMIC DNA]</scope>
    <source>
        <strain evidence="2">PWHHKU_190912</strain>
    </source>
</reference>
<dbReference type="EMBL" id="JAJSOF020000013">
    <property type="protein sequence ID" value="KAJ4442765.1"/>
    <property type="molecule type" value="Genomic_DNA"/>
</dbReference>
<keyword evidence="3" id="KW-1185">Reference proteome</keyword>
<dbReference type="Proteomes" id="UP001148838">
    <property type="component" value="Unassembled WGS sequence"/>
</dbReference>
<protein>
    <recommendedName>
        <fullName evidence="4">HTH psq-type domain-containing protein</fullName>
    </recommendedName>
</protein>
<evidence type="ECO:0000256" key="1">
    <source>
        <dbReference type="SAM" id="MobiDB-lite"/>
    </source>
</evidence>
<evidence type="ECO:0000313" key="2">
    <source>
        <dbReference type="EMBL" id="KAJ4442765.1"/>
    </source>
</evidence>
<name>A0ABQ8T8C5_PERAM</name>
<proteinExistence type="predicted"/>
<gene>
    <name evidence="2" type="ORF">ANN_04357</name>
</gene>
<evidence type="ECO:0000313" key="3">
    <source>
        <dbReference type="Proteomes" id="UP001148838"/>
    </source>
</evidence>
<feature type="region of interest" description="Disordered" evidence="1">
    <location>
        <begin position="122"/>
        <end position="145"/>
    </location>
</feature>
<dbReference type="PANTHER" id="PTHR47326:SF1">
    <property type="entry name" value="HTH PSQ-TYPE DOMAIN-CONTAINING PROTEIN"/>
    <property type="match status" value="1"/>
</dbReference>
<dbReference type="PANTHER" id="PTHR47326">
    <property type="entry name" value="TRANSPOSABLE ELEMENT TC3 TRANSPOSASE-LIKE PROTEIN"/>
    <property type="match status" value="1"/>
</dbReference>
<organism evidence="2 3">
    <name type="scientific">Periplaneta americana</name>
    <name type="common">American cockroach</name>
    <name type="synonym">Blatta americana</name>
    <dbReference type="NCBI Taxonomy" id="6978"/>
    <lineage>
        <taxon>Eukaryota</taxon>
        <taxon>Metazoa</taxon>
        <taxon>Ecdysozoa</taxon>
        <taxon>Arthropoda</taxon>
        <taxon>Hexapoda</taxon>
        <taxon>Insecta</taxon>
        <taxon>Pterygota</taxon>
        <taxon>Neoptera</taxon>
        <taxon>Polyneoptera</taxon>
        <taxon>Dictyoptera</taxon>
        <taxon>Blattodea</taxon>
        <taxon>Blattoidea</taxon>
        <taxon>Blattidae</taxon>
        <taxon>Blattinae</taxon>
        <taxon>Periplaneta</taxon>
    </lineage>
</organism>
<sequence length="145" mass="16171">MGVREPSCCSGTPKRHGKKQCLELMHNAIIGPFFFLEKTLIGHSRLDVLENFAVPQISLGSTFQQDGTPPHYHQRVYGGVAPDAKSTRLWFNELLTTGNVLKQSGGARRSVTEEKVEEIRAGFQRSPSKSIHQASRRFNVPPKTL</sequence>
<comment type="caution">
    <text evidence="2">The sequence shown here is derived from an EMBL/GenBank/DDBJ whole genome shotgun (WGS) entry which is preliminary data.</text>
</comment>
<evidence type="ECO:0008006" key="4">
    <source>
        <dbReference type="Google" id="ProtNLM"/>
    </source>
</evidence>